<dbReference type="EMBL" id="UINC01009652">
    <property type="protein sequence ID" value="SVA43242.1"/>
    <property type="molecule type" value="Genomic_DNA"/>
</dbReference>
<keyword evidence="3" id="KW-0378">Hydrolase</keyword>
<evidence type="ECO:0000256" key="3">
    <source>
        <dbReference type="ARBA" id="ARBA00022801"/>
    </source>
</evidence>
<keyword evidence="2" id="KW-0645">Protease</keyword>
<comment type="similarity">
    <text evidence="1">Belongs to the peptidase S51 family.</text>
</comment>
<dbReference type="CDD" id="cd03145">
    <property type="entry name" value="GAT1_cyanophycinase"/>
    <property type="match status" value="1"/>
</dbReference>
<protein>
    <recommendedName>
        <fullName evidence="6">Cyanophycinase</fullName>
    </recommendedName>
</protein>
<accession>A0A381VSF5</accession>
<organism evidence="5">
    <name type="scientific">marine metagenome</name>
    <dbReference type="NCBI Taxonomy" id="408172"/>
    <lineage>
        <taxon>unclassified sequences</taxon>
        <taxon>metagenomes</taxon>
        <taxon>ecological metagenomes</taxon>
    </lineage>
</organism>
<name>A0A381VSF5_9ZZZZ</name>
<sequence length="268" mass="28896">MVQGCATLERLVGQSATLGPAKGSLIIVGGGGMPKVIFDRFFEAAGGRDAKIVVVPTAGSDADYDESTSSVKMFKRAGATNVHLLHTHDPKVADSDEFVAVLSDAKAVWFGGGRQWRLADAYLGTKTEAAFHDVLKRCGVIGGSSAGATIQASYLVRGAPEGNHIMMAPGHERGFGYIRNCAIDQHLLARKRENDMLPVIRKHPHLLGIGIDESTALFVRGNTAEVIGKSKVLFYDIALEKTVGEKFYTTLDPGERYDLKTRRKLPAK</sequence>
<proteinExistence type="inferred from homology"/>
<evidence type="ECO:0000256" key="1">
    <source>
        <dbReference type="ARBA" id="ARBA00006534"/>
    </source>
</evidence>
<dbReference type="PANTHER" id="PTHR36175:SF1">
    <property type="entry name" value="CYANOPHYCINASE"/>
    <property type="match status" value="1"/>
</dbReference>
<keyword evidence="4" id="KW-0720">Serine protease</keyword>
<dbReference type="SUPFAM" id="SSF52317">
    <property type="entry name" value="Class I glutamine amidotransferase-like"/>
    <property type="match status" value="1"/>
</dbReference>
<dbReference type="InterPro" id="IPR005320">
    <property type="entry name" value="Peptidase_S51"/>
</dbReference>
<dbReference type="Gene3D" id="3.40.50.880">
    <property type="match status" value="1"/>
</dbReference>
<gene>
    <name evidence="5" type="ORF">METZ01_LOCUS96096</name>
</gene>
<evidence type="ECO:0000313" key="5">
    <source>
        <dbReference type="EMBL" id="SVA43242.1"/>
    </source>
</evidence>
<dbReference type="GO" id="GO:0006508">
    <property type="term" value="P:proteolysis"/>
    <property type="evidence" value="ECO:0007669"/>
    <property type="project" value="UniProtKB-KW"/>
</dbReference>
<evidence type="ECO:0008006" key="6">
    <source>
        <dbReference type="Google" id="ProtNLM"/>
    </source>
</evidence>
<dbReference type="InterPro" id="IPR029062">
    <property type="entry name" value="Class_I_gatase-like"/>
</dbReference>
<reference evidence="5" key="1">
    <citation type="submission" date="2018-05" db="EMBL/GenBank/DDBJ databases">
        <authorList>
            <person name="Lanie J.A."/>
            <person name="Ng W.-L."/>
            <person name="Kazmierczak K.M."/>
            <person name="Andrzejewski T.M."/>
            <person name="Davidsen T.M."/>
            <person name="Wayne K.J."/>
            <person name="Tettelin H."/>
            <person name="Glass J.I."/>
            <person name="Rusch D."/>
            <person name="Podicherti R."/>
            <person name="Tsui H.-C.T."/>
            <person name="Winkler M.E."/>
        </authorList>
    </citation>
    <scope>NUCLEOTIDE SEQUENCE</scope>
</reference>
<dbReference type="AlphaFoldDB" id="A0A381VSF5"/>
<dbReference type="PANTHER" id="PTHR36175">
    <property type="entry name" value="CYANOPHYCINASE"/>
    <property type="match status" value="1"/>
</dbReference>
<dbReference type="Pfam" id="PF03575">
    <property type="entry name" value="Peptidase_S51"/>
    <property type="match status" value="1"/>
</dbReference>
<evidence type="ECO:0000256" key="4">
    <source>
        <dbReference type="ARBA" id="ARBA00022825"/>
    </source>
</evidence>
<dbReference type="GO" id="GO:0008236">
    <property type="term" value="F:serine-type peptidase activity"/>
    <property type="evidence" value="ECO:0007669"/>
    <property type="project" value="UniProtKB-KW"/>
</dbReference>
<evidence type="ECO:0000256" key="2">
    <source>
        <dbReference type="ARBA" id="ARBA00022670"/>
    </source>
</evidence>